<gene>
    <name evidence="2" type="ORF">Tci_559021</name>
</gene>
<organism evidence="2">
    <name type="scientific">Tanacetum cinerariifolium</name>
    <name type="common">Dalmatian daisy</name>
    <name type="synonym">Chrysanthemum cinerariifolium</name>
    <dbReference type="NCBI Taxonomy" id="118510"/>
    <lineage>
        <taxon>Eukaryota</taxon>
        <taxon>Viridiplantae</taxon>
        <taxon>Streptophyta</taxon>
        <taxon>Embryophyta</taxon>
        <taxon>Tracheophyta</taxon>
        <taxon>Spermatophyta</taxon>
        <taxon>Magnoliopsida</taxon>
        <taxon>eudicotyledons</taxon>
        <taxon>Gunneridae</taxon>
        <taxon>Pentapetalae</taxon>
        <taxon>asterids</taxon>
        <taxon>campanulids</taxon>
        <taxon>Asterales</taxon>
        <taxon>Asteraceae</taxon>
        <taxon>Asteroideae</taxon>
        <taxon>Anthemideae</taxon>
        <taxon>Anthemidinae</taxon>
        <taxon>Tanacetum</taxon>
    </lineage>
</organism>
<comment type="caution">
    <text evidence="2">The sequence shown here is derived from an EMBL/GenBank/DDBJ whole genome shotgun (WGS) entry which is preliminary data.</text>
</comment>
<proteinExistence type="predicted"/>
<feature type="region of interest" description="Disordered" evidence="1">
    <location>
        <begin position="118"/>
        <end position="192"/>
    </location>
</feature>
<evidence type="ECO:0008006" key="3">
    <source>
        <dbReference type="Google" id="ProtNLM"/>
    </source>
</evidence>
<feature type="compositionally biased region" description="Basic and acidic residues" evidence="1">
    <location>
        <begin position="170"/>
        <end position="192"/>
    </location>
</feature>
<dbReference type="AlphaFoldDB" id="A0A699IUI2"/>
<accession>A0A699IUI2</accession>
<name>A0A699IUI2_TANCI</name>
<protein>
    <recommendedName>
        <fullName evidence="3">Nucleotide-binding alpha-beta plait domain-containing protein</fullName>
    </recommendedName>
</protein>
<reference evidence="2" key="1">
    <citation type="journal article" date="2019" name="Sci. Rep.">
        <title>Draft genome of Tanacetum cinerariifolium, the natural source of mosquito coil.</title>
        <authorList>
            <person name="Yamashiro T."/>
            <person name="Shiraishi A."/>
            <person name="Satake H."/>
            <person name="Nakayama K."/>
        </authorList>
    </citation>
    <scope>NUCLEOTIDE SEQUENCE</scope>
</reference>
<evidence type="ECO:0000313" key="2">
    <source>
        <dbReference type="EMBL" id="GEZ87048.1"/>
    </source>
</evidence>
<sequence length="228" mass="25651">MGEADSTSALVLDDECCNSKDLDHVLFGRLKEFTSLANLKMVLKTKLIQASMDFNIDERVSWVEIEGVPFKTWPVNTFRRIASKNIVESFKIVFHGKVFWIRAKEVLGWVPDFMDDSDEDYDTNRDTKTGGSLGEDVSNCGDNKSDDKGNKSDNSLKYPSGFTPVNESEVNEKKDDESKKDSGDCSQRNLEEKKNLGTKEKCLNKNLIDDTAESVCSGHFKNLEAPRT</sequence>
<dbReference type="EMBL" id="BKCJ010335075">
    <property type="protein sequence ID" value="GEZ87048.1"/>
    <property type="molecule type" value="Genomic_DNA"/>
</dbReference>
<evidence type="ECO:0000256" key="1">
    <source>
        <dbReference type="SAM" id="MobiDB-lite"/>
    </source>
</evidence>